<proteinExistence type="predicted"/>
<gene>
    <name evidence="1" type="ORF">HNY73_016216</name>
</gene>
<comment type="caution">
    <text evidence="1">The sequence shown here is derived from an EMBL/GenBank/DDBJ whole genome shotgun (WGS) entry which is preliminary data.</text>
</comment>
<name>A0A8T0EHS0_ARGBR</name>
<dbReference type="EMBL" id="JABXBU010002227">
    <property type="protein sequence ID" value="KAF8773563.1"/>
    <property type="molecule type" value="Genomic_DNA"/>
</dbReference>
<keyword evidence="2" id="KW-1185">Reference proteome</keyword>
<dbReference type="AlphaFoldDB" id="A0A8T0EHS0"/>
<organism evidence="1 2">
    <name type="scientific">Argiope bruennichi</name>
    <name type="common">Wasp spider</name>
    <name type="synonym">Aranea bruennichi</name>
    <dbReference type="NCBI Taxonomy" id="94029"/>
    <lineage>
        <taxon>Eukaryota</taxon>
        <taxon>Metazoa</taxon>
        <taxon>Ecdysozoa</taxon>
        <taxon>Arthropoda</taxon>
        <taxon>Chelicerata</taxon>
        <taxon>Arachnida</taxon>
        <taxon>Araneae</taxon>
        <taxon>Araneomorphae</taxon>
        <taxon>Entelegynae</taxon>
        <taxon>Araneoidea</taxon>
        <taxon>Araneidae</taxon>
        <taxon>Argiope</taxon>
    </lineage>
</organism>
<reference evidence="1" key="1">
    <citation type="journal article" date="2020" name="bioRxiv">
        <title>Chromosome-level reference genome of the European wasp spider Argiope bruennichi: a resource for studies on range expansion and evolutionary adaptation.</title>
        <authorList>
            <person name="Sheffer M.M."/>
            <person name="Hoppe A."/>
            <person name="Krehenwinkel H."/>
            <person name="Uhl G."/>
            <person name="Kuss A.W."/>
            <person name="Jensen L."/>
            <person name="Jensen C."/>
            <person name="Gillespie R.G."/>
            <person name="Hoff K.J."/>
            <person name="Prost S."/>
        </authorList>
    </citation>
    <scope>NUCLEOTIDE SEQUENCE</scope>
</reference>
<evidence type="ECO:0000313" key="2">
    <source>
        <dbReference type="Proteomes" id="UP000807504"/>
    </source>
</evidence>
<dbReference type="Proteomes" id="UP000807504">
    <property type="component" value="Unassembled WGS sequence"/>
</dbReference>
<accession>A0A8T0EHS0</accession>
<evidence type="ECO:0000313" key="1">
    <source>
        <dbReference type="EMBL" id="KAF8773563.1"/>
    </source>
</evidence>
<sequence length="92" mass="10651">MAVLARNHWRYPATLDPLIRNTAPLFPQCGLLLRVKRNPEAETKCQTNAEAHIIQKLFTKTEFFKKHFKQKKLHLKTEATSAVTGSKMMETR</sequence>
<reference evidence="1" key="2">
    <citation type="submission" date="2020-06" db="EMBL/GenBank/DDBJ databases">
        <authorList>
            <person name="Sheffer M."/>
        </authorList>
    </citation>
    <scope>NUCLEOTIDE SEQUENCE</scope>
</reference>
<protein>
    <submittedName>
        <fullName evidence="1">Uncharacterized protein</fullName>
    </submittedName>
</protein>